<dbReference type="SUPFAM" id="SSF46458">
    <property type="entry name" value="Globin-like"/>
    <property type="match status" value="1"/>
</dbReference>
<dbReference type="Proteomes" id="UP000270296">
    <property type="component" value="Unassembled WGS sequence"/>
</dbReference>
<comment type="similarity">
    <text evidence="1">Belongs to the globin family.</text>
</comment>
<reference evidence="5" key="1">
    <citation type="submission" date="2016-06" db="UniProtKB">
        <authorList>
            <consortium name="WormBaseParasite"/>
        </authorList>
    </citation>
    <scope>IDENTIFICATION</scope>
</reference>
<accession>A0A183IBN1</accession>
<dbReference type="GO" id="GO:0019825">
    <property type="term" value="F:oxygen binding"/>
    <property type="evidence" value="ECO:0007669"/>
    <property type="project" value="InterPro"/>
</dbReference>
<feature type="domain" description="Globin" evidence="2">
    <location>
        <begin position="1"/>
        <end position="109"/>
    </location>
</feature>
<keyword evidence="1" id="KW-0479">Metal-binding</keyword>
<keyword evidence="4" id="KW-1185">Reference proteome</keyword>
<keyword evidence="1" id="KW-0408">Iron</keyword>
<dbReference type="Pfam" id="PF00042">
    <property type="entry name" value="Globin"/>
    <property type="match status" value="1"/>
</dbReference>
<evidence type="ECO:0000313" key="5">
    <source>
        <dbReference type="WBParaSite" id="SBAD_0000105701-mRNA-1"/>
    </source>
</evidence>
<dbReference type="InterPro" id="IPR000971">
    <property type="entry name" value="Globin"/>
</dbReference>
<proteinExistence type="inferred from homology"/>
<protein>
    <submittedName>
        <fullName evidence="5">GLOBIN domain-containing protein</fullName>
    </submittedName>
</protein>
<dbReference type="Gene3D" id="1.10.490.10">
    <property type="entry name" value="Globins"/>
    <property type="match status" value="1"/>
</dbReference>
<organism evidence="5">
    <name type="scientific">Soboliphyme baturini</name>
    <dbReference type="NCBI Taxonomy" id="241478"/>
    <lineage>
        <taxon>Eukaryota</taxon>
        <taxon>Metazoa</taxon>
        <taxon>Ecdysozoa</taxon>
        <taxon>Nematoda</taxon>
        <taxon>Enoplea</taxon>
        <taxon>Dorylaimia</taxon>
        <taxon>Dioctophymatida</taxon>
        <taxon>Dioctophymatoidea</taxon>
        <taxon>Soboliphymatidae</taxon>
        <taxon>Soboliphyme</taxon>
    </lineage>
</organism>
<dbReference type="EMBL" id="UZAM01006686">
    <property type="protein sequence ID" value="VDO92946.1"/>
    <property type="molecule type" value="Genomic_DNA"/>
</dbReference>
<evidence type="ECO:0000313" key="3">
    <source>
        <dbReference type="EMBL" id="VDO92946.1"/>
    </source>
</evidence>
<reference evidence="3 4" key="2">
    <citation type="submission" date="2018-11" db="EMBL/GenBank/DDBJ databases">
        <authorList>
            <consortium name="Pathogen Informatics"/>
        </authorList>
    </citation>
    <scope>NUCLEOTIDE SEQUENCE [LARGE SCALE GENOMIC DNA]</scope>
</reference>
<evidence type="ECO:0000259" key="2">
    <source>
        <dbReference type="PROSITE" id="PS01033"/>
    </source>
</evidence>
<dbReference type="InterPro" id="IPR012292">
    <property type="entry name" value="Globin/Proto"/>
</dbReference>
<evidence type="ECO:0000313" key="4">
    <source>
        <dbReference type="Proteomes" id="UP000270296"/>
    </source>
</evidence>
<dbReference type="GO" id="GO:0005344">
    <property type="term" value="F:oxygen carrier activity"/>
    <property type="evidence" value="ECO:0007669"/>
    <property type="project" value="UniProtKB-KW"/>
</dbReference>
<dbReference type="PROSITE" id="PS01033">
    <property type="entry name" value="GLOBIN"/>
    <property type="match status" value="1"/>
</dbReference>
<dbReference type="GO" id="GO:0020037">
    <property type="term" value="F:heme binding"/>
    <property type="evidence" value="ECO:0007669"/>
    <property type="project" value="InterPro"/>
</dbReference>
<dbReference type="WBParaSite" id="SBAD_0000105701-mRNA-1">
    <property type="protein sequence ID" value="SBAD_0000105701-mRNA-1"/>
    <property type="gene ID" value="SBAD_0000105701"/>
</dbReference>
<dbReference type="OrthoDB" id="5810669at2759"/>
<keyword evidence="1" id="KW-0561">Oxygen transport</keyword>
<keyword evidence="1" id="KW-0813">Transport</keyword>
<keyword evidence="1" id="KW-0349">Heme</keyword>
<sequence length="109" mass="12401">MEPTLSKYFGSDHINPDEVPSSAKFQKLGEAFLKQMKEFVSKYPDDSALKDALKPFMAEHKKYKVGPAEMKKAGPIWLKFIENHAGLTSEQKGAWLTFFDKLIHLAEQV</sequence>
<dbReference type="AlphaFoldDB" id="A0A183IBN1"/>
<dbReference type="InterPro" id="IPR009050">
    <property type="entry name" value="Globin-like_sf"/>
</dbReference>
<evidence type="ECO:0000256" key="1">
    <source>
        <dbReference type="RuleBase" id="RU000356"/>
    </source>
</evidence>
<gene>
    <name evidence="3" type="ORF">SBAD_LOCUS1025</name>
</gene>
<name>A0A183IBN1_9BILA</name>